<dbReference type="Proteomes" id="UP000801428">
    <property type="component" value="Unassembled WGS sequence"/>
</dbReference>
<organism evidence="1 2">
    <name type="scientific">Curvularia kusanoi</name>
    <name type="common">Cochliobolus kusanoi</name>
    <dbReference type="NCBI Taxonomy" id="90978"/>
    <lineage>
        <taxon>Eukaryota</taxon>
        <taxon>Fungi</taxon>
        <taxon>Dikarya</taxon>
        <taxon>Ascomycota</taxon>
        <taxon>Pezizomycotina</taxon>
        <taxon>Dothideomycetes</taxon>
        <taxon>Pleosporomycetidae</taxon>
        <taxon>Pleosporales</taxon>
        <taxon>Pleosporineae</taxon>
        <taxon>Pleosporaceae</taxon>
        <taxon>Curvularia</taxon>
    </lineage>
</organism>
<sequence length="143" mass="16020">MASPVTPARFKNIPDAIIEDCTEHWLICFKPDRRGVIVNGPQLVSKTELLDSHPHLVETWEAQREEERAGAQRIKRNIIKYAHMFGDDTQSLPAPEPPEEGVACDQRLLPGTLHSKEPFACAKAVALDINSKLRVRTTKAESQ</sequence>
<evidence type="ECO:0000313" key="1">
    <source>
        <dbReference type="EMBL" id="KAF3004965.1"/>
    </source>
</evidence>
<dbReference type="EMBL" id="SWKU01000007">
    <property type="protein sequence ID" value="KAF3004965.1"/>
    <property type="molecule type" value="Genomic_DNA"/>
</dbReference>
<accession>A0A9P4WD88</accession>
<evidence type="ECO:0000313" key="2">
    <source>
        <dbReference type="Proteomes" id="UP000801428"/>
    </source>
</evidence>
<reference evidence="1" key="1">
    <citation type="submission" date="2019-04" db="EMBL/GenBank/DDBJ databases">
        <title>Sequencing of skin fungus with MAO and IRED activity.</title>
        <authorList>
            <person name="Marsaioli A.J."/>
            <person name="Bonatto J.M.C."/>
            <person name="Reis Junior O."/>
        </authorList>
    </citation>
    <scope>NUCLEOTIDE SEQUENCE</scope>
    <source>
        <strain evidence="1">30M1</strain>
    </source>
</reference>
<protein>
    <submittedName>
        <fullName evidence="1">Uncharacterized protein</fullName>
    </submittedName>
</protein>
<dbReference type="OrthoDB" id="3754550at2759"/>
<dbReference type="AlphaFoldDB" id="A0A9P4WD88"/>
<gene>
    <name evidence="1" type="ORF">E8E13_007997</name>
</gene>
<name>A0A9P4WD88_CURKU</name>
<proteinExistence type="predicted"/>
<comment type="caution">
    <text evidence="1">The sequence shown here is derived from an EMBL/GenBank/DDBJ whole genome shotgun (WGS) entry which is preliminary data.</text>
</comment>
<keyword evidence="2" id="KW-1185">Reference proteome</keyword>